<feature type="transmembrane region" description="Helical" evidence="7">
    <location>
        <begin position="206"/>
        <end position="224"/>
    </location>
</feature>
<proteinExistence type="inferred from homology"/>
<evidence type="ECO:0000313" key="10">
    <source>
        <dbReference type="Proteomes" id="UP000327044"/>
    </source>
</evidence>
<feature type="transmembrane region" description="Helical" evidence="7">
    <location>
        <begin position="38"/>
        <end position="59"/>
    </location>
</feature>
<gene>
    <name evidence="9" type="ORF">PPYR_05976</name>
</gene>
<dbReference type="InterPro" id="IPR011701">
    <property type="entry name" value="MFS"/>
</dbReference>
<keyword evidence="6 7" id="KW-0472">Membrane</keyword>
<dbReference type="EMBL" id="VVIM01000004">
    <property type="protein sequence ID" value="KAB0800236.1"/>
    <property type="molecule type" value="Genomic_DNA"/>
</dbReference>
<evidence type="ECO:0000256" key="6">
    <source>
        <dbReference type="ARBA" id="ARBA00023136"/>
    </source>
</evidence>
<feature type="domain" description="Major facilitator superfamily (MFS) profile" evidence="8">
    <location>
        <begin position="1"/>
        <end position="346"/>
    </location>
</feature>
<feature type="transmembrane region" description="Helical" evidence="7">
    <location>
        <begin position="130"/>
        <end position="155"/>
    </location>
</feature>
<evidence type="ECO:0000259" key="8">
    <source>
        <dbReference type="PROSITE" id="PS50850"/>
    </source>
</evidence>
<evidence type="ECO:0000256" key="7">
    <source>
        <dbReference type="SAM" id="Phobius"/>
    </source>
</evidence>
<dbReference type="PANTHER" id="PTHR23511:SF35">
    <property type="entry name" value="MAJOR FACILITATOR SUPERFAMILY (MFS) PROFILE DOMAIN-CONTAINING PROTEIN"/>
    <property type="match status" value="1"/>
</dbReference>
<dbReference type="PANTHER" id="PTHR23511">
    <property type="entry name" value="SYNAPTIC VESICLE GLYCOPROTEIN 2"/>
    <property type="match status" value="1"/>
</dbReference>
<dbReference type="Pfam" id="PF07690">
    <property type="entry name" value="MFS_1"/>
    <property type="match status" value="1"/>
</dbReference>
<dbReference type="PROSITE" id="PS50850">
    <property type="entry name" value="MFS"/>
    <property type="match status" value="1"/>
</dbReference>
<comment type="subcellular location">
    <subcellularLocation>
        <location evidence="1">Membrane</location>
        <topology evidence="1">Multi-pass membrane protein</topology>
    </subcellularLocation>
</comment>
<dbReference type="GO" id="GO:0022857">
    <property type="term" value="F:transmembrane transporter activity"/>
    <property type="evidence" value="ECO:0007669"/>
    <property type="project" value="InterPro"/>
</dbReference>
<keyword evidence="10" id="KW-1185">Reference proteome</keyword>
<name>A0A5N4ASE4_PHOPY</name>
<sequence>MSSFTSIAMMVIPGLAWLIIASEWSFEVPLIGVLFKPWRLLQIAYGLPSIIFAACIFLLPESPKYLLANGKETEALLILRKMYTLNTGKSSVEFPVIRLLLDEDIADVKNNKGFFRPLFKQTCSLFSKQFAIKTFAICILQFGVVLVTFGFYLWYPEVMNHMRVFERENIGEKSSICRAIKYQSVHKHSTNETVASTCKEEMKPEAFTVSFLMGAFFTVTYLTIGSLINIVGKKNVLLLLFVTSALSGLTAQCLSGSTIVDIFMGCALLSSIGGSVIIAIVVDLYPTHIRAMALAVSLMFGELGAVCGMHLSGLIFYDLCNFAYPIFAAFHIVVIVLVLLLLTSANIPKMIEPIM</sequence>
<dbReference type="SUPFAM" id="SSF103473">
    <property type="entry name" value="MFS general substrate transporter"/>
    <property type="match status" value="1"/>
</dbReference>
<dbReference type="InterPro" id="IPR020846">
    <property type="entry name" value="MFS_dom"/>
</dbReference>
<protein>
    <recommendedName>
        <fullName evidence="8">Major facilitator superfamily (MFS) profile domain-containing protein</fullName>
    </recommendedName>
</protein>
<feature type="transmembrane region" description="Helical" evidence="7">
    <location>
        <begin position="236"/>
        <end position="256"/>
    </location>
</feature>
<dbReference type="Pfam" id="PF00083">
    <property type="entry name" value="Sugar_tr"/>
    <property type="match status" value="1"/>
</dbReference>
<comment type="similarity">
    <text evidence="2">Belongs to the major facilitator superfamily.</text>
</comment>
<feature type="transmembrane region" description="Helical" evidence="7">
    <location>
        <begin position="7"/>
        <end position="26"/>
    </location>
</feature>
<evidence type="ECO:0000256" key="3">
    <source>
        <dbReference type="ARBA" id="ARBA00022448"/>
    </source>
</evidence>
<feature type="transmembrane region" description="Helical" evidence="7">
    <location>
        <begin position="262"/>
        <end position="285"/>
    </location>
</feature>
<reference evidence="9 10" key="1">
    <citation type="journal article" date="2018" name="Elife">
        <title>Firefly genomes illuminate parallel origins of bioluminescence in beetles.</title>
        <authorList>
            <person name="Fallon T.R."/>
            <person name="Lower S.E."/>
            <person name="Chang C.H."/>
            <person name="Bessho-Uehara M."/>
            <person name="Martin G.J."/>
            <person name="Bewick A.J."/>
            <person name="Behringer M."/>
            <person name="Debat H.J."/>
            <person name="Wong I."/>
            <person name="Day J.C."/>
            <person name="Suvorov A."/>
            <person name="Silva C.J."/>
            <person name="Stanger-Hall K.F."/>
            <person name="Hall D.W."/>
            <person name="Schmitz R.J."/>
            <person name="Nelson D.R."/>
            <person name="Lewis S.M."/>
            <person name="Shigenobu S."/>
            <person name="Bybee S.M."/>
            <person name="Larracuente A.M."/>
            <person name="Oba Y."/>
            <person name="Weng J.K."/>
        </authorList>
    </citation>
    <scope>NUCLEOTIDE SEQUENCE [LARGE SCALE GENOMIC DNA]</scope>
    <source>
        <strain evidence="9">1611_PpyrPB1</strain>
        <tissue evidence="9">Whole body</tissue>
    </source>
</reference>
<feature type="transmembrane region" description="Helical" evidence="7">
    <location>
        <begin position="292"/>
        <end position="316"/>
    </location>
</feature>
<dbReference type="GO" id="GO:0016020">
    <property type="term" value="C:membrane"/>
    <property type="evidence" value="ECO:0007669"/>
    <property type="project" value="UniProtKB-SubCell"/>
</dbReference>
<keyword evidence="3" id="KW-0813">Transport</keyword>
<evidence type="ECO:0000256" key="4">
    <source>
        <dbReference type="ARBA" id="ARBA00022692"/>
    </source>
</evidence>
<dbReference type="InterPro" id="IPR005828">
    <property type="entry name" value="MFS_sugar_transport-like"/>
</dbReference>
<feature type="transmembrane region" description="Helical" evidence="7">
    <location>
        <begin position="322"/>
        <end position="342"/>
    </location>
</feature>
<organism evidence="9 10">
    <name type="scientific">Photinus pyralis</name>
    <name type="common">Common eastern firefly</name>
    <name type="synonym">Lampyris pyralis</name>
    <dbReference type="NCBI Taxonomy" id="7054"/>
    <lineage>
        <taxon>Eukaryota</taxon>
        <taxon>Metazoa</taxon>
        <taxon>Ecdysozoa</taxon>
        <taxon>Arthropoda</taxon>
        <taxon>Hexapoda</taxon>
        <taxon>Insecta</taxon>
        <taxon>Pterygota</taxon>
        <taxon>Neoptera</taxon>
        <taxon>Endopterygota</taxon>
        <taxon>Coleoptera</taxon>
        <taxon>Polyphaga</taxon>
        <taxon>Elateriformia</taxon>
        <taxon>Elateroidea</taxon>
        <taxon>Lampyridae</taxon>
        <taxon>Lampyrinae</taxon>
        <taxon>Photinus</taxon>
    </lineage>
</organism>
<dbReference type="InParanoid" id="A0A5N4ASE4"/>
<evidence type="ECO:0000313" key="9">
    <source>
        <dbReference type="EMBL" id="KAB0800236.1"/>
    </source>
</evidence>
<evidence type="ECO:0000256" key="5">
    <source>
        <dbReference type="ARBA" id="ARBA00022989"/>
    </source>
</evidence>
<dbReference type="Proteomes" id="UP000327044">
    <property type="component" value="Unassembled WGS sequence"/>
</dbReference>
<dbReference type="InterPro" id="IPR036259">
    <property type="entry name" value="MFS_trans_sf"/>
</dbReference>
<keyword evidence="4 7" id="KW-0812">Transmembrane</keyword>
<evidence type="ECO:0000256" key="1">
    <source>
        <dbReference type="ARBA" id="ARBA00004141"/>
    </source>
</evidence>
<comment type="caution">
    <text evidence="9">The sequence shown here is derived from an EMBL/GenBank/DDBJ whole genome shotgun (WGS) entry which is preliminary data.</text>
</comment>
<dbReference type="AlphaFoldDB" id="A0A5N4ASE4"/>
<dbReference type="Gene3D" id="1.20.1250.20">
    <property type="entry name" value="MFS general substrate transporter like domains"/>
    <property type="match status" value="1"/>
</dbReference>
<evidence type="ECO:0000256" key="2">
    <source>
        <dbReference type="ARBA" id="ARBA00008335"/>
    </source>
</evidence>
<keyword evidence="5 7" id="KW-1133">Transmembrane helix</keyword>
<accession>A0A5N4ASE4</accession>